<accession>A0A2T4C5U4</accession>
<evidence type="ECO:0000256" key="1">
    <source>
        <dbReference type="ARBA" id="ARBA00038158"/>
    </source>
</evidence>
<comment type="similarity">
    <text evidence="1">Belongs to the methyltransferase superfamily. LaeA methyltransferase family.</text>
</comment>
<name>A0A2T4C5U4_TRILO</name>
<sequence length="308" mass="33992">MTARDGDIEAMAKSMSDHLADAAQTQDSFTQDLVQASHGILRAIVEPLVTQMGFRETLAEPVVLLDSACGSGVLTQEVQAALSGEVLARSSFTCADKAVGMVDLVKKRIVEEKWVNAEAKVLDATNTGLPDSSFSHVAVALALHIIPDPDAVVKDCIRILKPGGVFGASTWPKATADMFWIPDMRTALESLPFDAPMPDPVPMQIHHSGRWDDAAWVERHLAEDLGLTGVSVRESEGEYRFESADEFMATFHIMVQWLMNTFWSDEVRERHSAEEVKALVKRHLEEKYGGKGWSIRWRVICMTATVAK</sequence>
<proteinExistence type="inferred from homology"/>
<dbReference type="PANTHER" id="PTHR43591">
    <property type="entry name" value="METHYLTRANSFERASE"/>
    <property type="match status" value="1"/>
</dbReference>
<protein>
    <submittedName>
        <fullName evidence="3">S-adenosyl-L-methionine-dependent methyltransferase</fullName>
    </submittedName>
</protein>
<dbReference type="EMBL" id="KZ679131">
    <property type="protein sequence ID" value="PTB76925.1"/>
    <property type="molecule type" value="Genomic_DNA"/>
</dbReference>
<dbReference type="SUPFAM" id="SSF53335">
    <property type="entry name" value="S-adenosyl-L-methionine-dependent methyltransferases"/>
    <property type="match status" value="1"/>
</dbReference>
<keyword evidence="4" id="KW-1185">Reference proteome</keyword>
<evidence type="ECO:0000313" key="3">
    <source>
        <dbReference type="EMBL" id="PTB76925.1"/>
    </source>
</evidence>
<dbReference type="GO" id="GO:0032259">
    <property type="term" value="P:methylation"/>
    <property type="evidence" value="ECO:0007669"/>
    <property type="project" value="UniProtKB-KW"/>
</dbReference>
<dbReference type="OrthoDB" id="2013972at2759"/>
<dbReference type="AlphaFoldDB" id="A0A2T4C5U4"/>
<keyword evidence="3" id="KW-0489">Methyltransferase</keyword>
<dbReference type="CDD" id="cd02440">
    <property type="entry name" value="AdoMet_MTases"/>
    <property type="match status" value="1"/>
</dbReference>
<gene>
    <name evidence="3" type="ORF">M440DRAFT_1401266</name>
</gene>
<dbReference type="Gene3D" id="3.40.50.150">
    <property type="entry name" value="Vaccinia Virus protein VP39"/>
    <property type="match status" value="1"/>
</dbReference>
<organism evidence="3 4">
    <name type="scientific">Trichoderma longibrachiatum ATCC 18648</name>
    <dbReference type="NCBI Taxonomy" id="983965"/>
    <lineage>
        <taxon>Eukaryota</taxon>
        <taxon>Fungi</taxon>
        <taxon>Dikarya</taxon>
        <taxon>Ascomycota</taxon>
        <taxon>Pezizomycotina</taxon>
        <taxon>Sordariomycetes</taxon>
        <taxon>Hypocreomycetidae</taxon>
        <taxon>Hypocreales</taxon>
        <taxon>Hypocreaceae</taxon>
        <taxon>Trichoderma</taxon>
    </lineage>
</organism>
<feature type="domain" description="Methyltransferase type 11" evidence="2">
    <location>
        <begin position="65"/>
        <end position="166"/>
    </location>
</feature>
<evidence type="ECO:0000259" key="2">
    <source>
        <dbReference type="Pfam" id="PF08241"/>
    </source>
</evidence>
<evidence type="ECO:0000313" key="4">
    <source>
        <dbReference type="Proteomes" id="UP000240760"/>
    </source>
</evidence>
<reference evidence="3 4" key="1">
    <citation type="submission" date="2016-07" db="EMBL/GenBank/DDBJ databases">
        <title>Multiple horizontal gene transfer events from other fungi enriched the ability of initially mycotrophic Trichoderma (Ascomycota) to feed on dead plant biomass.</title>
        <authorList>
            <consortium name="DOE Joint Genome Institute"/>
            <person name="Aerts A."/>
            <person name="Atanasova L."/>
            <person name="Chenthamara K."/>
            <person name="Zhang J."/>
            <person name="Grujic M."/>
            <person name="Henrissat B."/>
            <person name="Kuo A."/>
            <person name="Salamov A."/>
            <person name="Lipzen A."/>
            <person name="Labutti K."/>
            <person name="Barry K."/>
            <person name="Miao Y."/>
            <person name="Rahimi M.J."/>
            <person name="Shen Q."/>
            <person name="Grigoriev I.V."/>
            <person name="Kubicek C.P."/>
            <person name="Druzhinina I.S."/>
        </authorList>
    </citation>
    <scope>NUCLEOTIDE SEQUENCE [LARGE SCALE GENOMIC DNA]</scope>
    <source>
        <strain evidence="3 4">ATCC 18648</strain>
    </source>
</reference>
<dbReference type="GO" id="GO:0008757">
    <property type="term" value="F:S-adenosylmethionine-dependent methyltransferase activity"/>
    <property type="evidence" value="ECO:0007669"/>
    <property type="project" value="InterPro"/>
</dbReference>
<dbReference type="InterPro" id="IPR013216">
    <property type="entry name" value="Methyltransf_11"/>
</dbReference>
<dbReference type="InterPro" id="IPR029063">
    <property type="entry name" value="SAM-dependent_MTases_sf"/>
</dbReference>
<dbReference type="Proteomes" id="UP000240760">
    <property type="component" value="Unassembled WGS sequence"/>
</dbReference>
<keyword evidence="3" id="KW-0808">Transferase</keyword>
<dbReference type="Pfam" id="PF08241">
    <property type="entry name" value="Methyltransf_11"/>
    <property type="match status" value="1"/>
</dbReference>